<evidence type="ECO:0000256" key="4">
    <source>
        <dbReference type="ARBA" id="ARBA00022679"/>
    </source>
</evidence>
<evidence type="ECO:0000313" key="17">
    <source>
        <dbReference type="Proteomes" id="UP000603545"/>
    </source>
</evidence>
<dbReference type="InterPro" id="IPR005839">
    <property type="entry name" value="Methylthiotransferase"/>
</dbReference>
<feature type="binding site" evidence="13">
    <location>
        <position position="159"/>
    </location>
    <ligand>
        <name>[4Fe-4S] cluster</name>
        <dbReference type="ChEBI" id="CHEBI:49883"/>
        <label>2</label>
        <note>4Fe-4S-S-AdoMet</note>
    </ligand>
</feature>
<dbReference type="PROSITE" id="PS51918">
    <property type="entry name" value="RADICAL_SAM"/>
    <property type="match status" value="1"/>
</dbReference>
<dbReference type="SMART" id="SM00729">
    <property type="entry name" value="Elp3"/>
    <property type="match status" value="1"/>
</dbReference>
<dbReference type="GO" id="GO:0005829">
    <property type="term" value="C:cytosol"/>
    <property type="evidence" value="ECO:0007669"/>
    <property type="project" value="TreeGrafter"/>
</dbReference>
<feature type="binding site" evidence="13">
    <location>
        <position position="166"/>
    </location>
    <ligand>
        <name>[4Fe-4S] cluster</name>
        <dbReference type="ChEBI" id="CHEBI:49883"/>
        <label>2</label>
        <note>4Fe-4S-S-AdoMet</note>
    </ligand>
</feature>
<feature type="binding site" evidence="13">
    <location>
        <position position="49"/>
    </location>
    <ligand>
        <name>[4Fe-4S] cluster</name>
        <dbReference type="ChEBI" id="CHEBI:49883"/>
        <label>1</label>
    </ligand>
</feature>
<dbReference type="GO" id="GO:0051539">
    <property type="term" value="F:4 iron, 4 sulfur cluster binding"/>
    <property type="evidence" value="ECO:0007669"/>
    <property type="project" value="UniProtKB-UniRule"/>
</dbReference>
<dbReference type="Pfam" id="PF00919">
    <property type="entry name" value="UPF0004"/>
    <property type="match status" value="1"/>
</dbReference>
<evidence type="ECO:0000259" key="15">
    <source>
        <dbReference type="PROSITE" id="PS51918"/>
    </source>
</evidence>
<dbReference type="EMBL" id="JACNLL010000026">
    <property type="protein sequence ID" value="MBC8198899.1"/>
    <property type="molecule type" value="Genomic_DNA"/>
</dbReference>
<dbReference type="SUPFAM" id="SSF102114">
    <property type="entry name" value="Radical SAM enzymes"/>
    <property type="match status" value="1"/>
</dbReference>
<evidence type="ECO:0000313" key="16">
    <source>
        <dbReference type="EMBL" id="MBC8198899.1"/>
    </source>
</evidence>
<sequence>MNTKYLYINTIGCQMNVYDSEQISKVLKPLQYKMTSSPEIADLIIVNTCAIREKAEQKVFSFLGRLARLKRKKPDLILGVGGCVAQQEGLNMLERVPYLDLVFGTHAIGRLPGMIERIEAKKCRIVDIEMPEGIDESVFSADMDDKGRVASFVTIMQGCDNYCTYCVVPFVRGREASRSPEKIVGEIRGLVESGIKEVTLLGQNVNSFGKKEGLCSFPELLSLINEIDGLLRIRFTTSHPKDLSDDLIYAFKNLDKLCSHIHLPVQSGSDRVLKRMNRKYSRDYYLAKVDKLRNICPEIAITSDFIVGFPGETEDDFNETLDLIKTLQYDDIFVFKYSDRPNVPSALFHDKVSEQDKKDRLIELLKSQEYYTKKKNEVLVGSPQSILVEGLSKKQIKTDVNSKNIQWTGRTLTNKIVNFIPNNDVSFRDENFSGKIMNVRIEKALSHSLQGIPIMT</sequence>
<feature type="binding site" evidence="13">
    <location>
        <position position="163"/>
    </location>
    <ligand>
        <name>[4Fe-4S] cluster</name>
        <dbReference type="ChEBI" id="CHEBI:49883"/>
        <label>2</label>
        <note>4Fe-4S-S-AdoMet</note>
    </ligand>
</feature>
<evidence type="ECO:0000256" key="2">
    <source>
        <dbReference type="ARBA" id="ARBA00022485"/>
    </source>
</evidence>
<keyword evidence="2 13" id="KW-0004">4Fe-4S</keyword>
<keyword evidence="7 13" id="KW-0408">Iron</keyword>
<evidence type="ECO:0000256" key="8">
    <source>
        <dbReference type="ARBA" id="ARBA00023014"/>
    </source>
</evidence>
<dbReference type="Proteomes" id="UP000603545">
    <property type="component" value="Unassembled WGS sequence"/>
</dbReference>
<accession>A0A8J6T6S8</accession>
<feature type="binding site" evidence="13">
    <location>
        <position position="13"/>
    </location>
    <ligand>
        <name>[4Fe-4S] cluster</name>
        <dbReference type="ChEBI" id="CHEBI:49883"/>
        <label>1</label>
    </ligand>
</feature>
<organism evidence="16 17">
    <name type="scientific">Candidatus Desulfaltia bathyphila</name>
    <dbReference type="NCBI Taxonomy" id="2841697"/>
    <lineage>
        <taxon>Bacteria</taxon>
        <taxon>Pseudomonadati</taxon>
        <taxon>Thermodesulfobacteriota</taxon>
        <taxon>Desulfobacteria</taxon>
        <taxon>Desulfobacterales</taxon>
        <taxon>Desulfobacterales incertae sedis</taxon>
        <taxon>Candidatus Desulfaltia</taxon>
    </lineage>
</organism>
<dbReference type="InterPro" id="IPR020612">
    <property type="entry name" value="Methylthiotransferase_CS"/>
</dbReference>
<gene>
    <name evidence="13 16" type="primary">miaB</name>
    <name evidence="16" type="ORF">H8E80_02455</name>
</gene>
<comment type="cofactor">
    <cofactor evidence="13">
        <name>[4Fe-4S] cluster</name>
        <dbReference type="ChEBI" id="CHEBI:49883"/>
    </cofactor>
    <text evidence="13">Binds 2 [4Fe-4S] clusters. One cluster is coordinated with 3 cysteines and an exchangeable S-adenosyl-L-methionine.</text>
</comment>
<evidence type="ECO:0000256" key="13">
    <source>
        <dbReference type="HAMAP-Rule" id="MF_01864"/>
    </source>
</evidence>
<dbReference type="SFLD" id="SFLDF00273">
    <property type="entry name" value="(dimethylallyl)adenosine_tRNA"/>
    <property type="match status" value="1"/>
</dbReference>
<dbReference type="PROSITE" id="PS51449">
    <property type="entry name" value="MTTASE_N"/>
    <property type="match status" value="1"/>
</dbReference>
<dbReference type="NCBIfam" id="TIGR01574">
    <property type="entry name" value="miaB-methiolase"/>
    <property type="match status" value="1"/>
</dbReference>
<evidence type="ECO:0000259" key="14">
    <source>
        <dbReference type="PROSITE" id="PS51449"/>
    </source>
</evidence>
<dbReference type="InterPro" id="IPR007197">
    <property type="entry name" value="rSAM"/>
</dbReference>
<evidence type="ECO:0000256" key="3">
    <source>
        <dbReference type="ARBA" id="ARBA00022490"/>
    </source>
</evidence>
<dbReference type="PANTHER" id="PTHR43020">
    <property type="entry name" value="CDK5 REGULATORY SUBUNIT-ASSOCIATED PROTEIN 1"/>
    <property type="match status" value="1"/>
</dbReference>
<evidence type="ECO:0000256" key="9">
    <source>
        <dbReference type="ARBA" id="ARBA00033765"/>
    </source>
</evidence>
<dbReference type="PANTHER" id="PTHR43020:SF2">
    <property type="entry name" value="MITOCHONDRIAL TRNA METHYLTHIOTRANSFERASE CDK5RAP1"/>
    <property type="match status" value="1"/>
</dbReference>
<dbReference type="InterPro" id="IPR058240">
    <property type="entry name" value="rSAM_sf"/>
</dbReference>
<feature type="domain" description="Radical SAM core" evidence="15">
    <location>
        <begin position="145"/>
        <end position="374"/>
    </location>
</feature>
<comment type="subunit">
    <text evidence="13">Monomer.</text>
</comment>
<dbReference type="InterPro" id="IPR038135">
    <property type="entry name" value="Methylthiotransferase_N_sf"/>
</dbReference>
<keyword evidence="13" id="KW-0819">tRNA processing</keyword>
<evidence type="ECO:0000256" key="7">
    <source>
        <dbReference type="ARBA" id="ARBA00023004"/>
    </source>
</evidence>
<keyword evidence="8 13" id="KW-0411">Iron-sulfur</keyword>
<evidence type="ECO:0000256" key="12">
    <source>
        <dbReference type="ARBA" id="ARBA00081141"/>
    </source>
</evidence>
<dbReference type="AlphaFoldDB" id="A0A8J6T6S8"/>
<keyword evidence="5 13" id="KW-0949">S-adenosyl-L-methionine</keyword>
<reference evidence="16 17" key="1">
    <citation type="submission" date="2020-08" db="EMBL/GenBank/DDBJ databases">
        <title>Bridging the membrane lipid divide: bacteria of the FCB group superphylum have the potential to synthesize archaeal ether lipids.</title>
        <authorList>
            <person name="Villanueva L."/>
            <person name="Von Meijenfeldt F.A.B."/>
            <person name="Westbye A.B."/>
            <person name="Yadav S."/>
            <person name="Hopmans E.C."/>
            <person name="Dutilh B.E."/>
            <person name="Sinninghe Damste J.S."/>
        </authorList>
    </citation>
    <scope>NUCLEOTIDE SEQUENCE [LARGE SCALE GENOMIC DNA]</scope>
    <source>
        <strain evidence="16">NIOZ-UU82</strain>
    </source>
</reference>
<comment type="catalytic activity">
    <reaction evidence="13">
        <text>N(6)-dimethylallyladenosine(37) in tRNA + (sulfur carrier)-SH + AH2 + 2 S-adenosyl-L-methionine = 2-methylsulfanyl-N(6)-dimethylallyladenosine(37) in tRNA + (sulfur carrier)-H + 5'-deoxyadenosine + L-methionine + A + S-adenosyl-L-homocysteine + 2 H(+)</text>
        <dbReference type="Rhea" id="RHEA:37067"/>
        <dbReference type="Rhea" id="RHEA-COMP:10375"/>
        <dbReference type="Rhea" id="RHEA-COMP:10376"/>
        <dbReference type="Rhea" id="RHEA-COMP:14737"/>
        <dbReference type="Rhea" id="RHEA-COMP:14739"/>
        <dbReference type="ChEBI" id="CHEBI:13193"/>
        <dbReference type="ChEBI" id="CHEBI:15378"/>
        <dbReference type="ChEBI" id="CHEBI:17319"/>
        <dbReference type="ChEBI" id="CHEBI:17499"/>
        <dbReference type="ChEBI" id="CHEBI:29917"/>
        <dbReference type="ChEBI" id="CHEBI:57844"/>
        <dbReference type="ChEBI" id="CHEBI:57856"/>
        <dbReference type="ChEBI" id="CHEBI:59789"/>
        <dbReference type="ChEBI" id="CHEBI:64428"/>
        <dbReference type="ChEBI" id="CHEBI:74415"/>
        <dbReference type="ChEBI" id="CHEBI:74417"/>
        <dbReference type="EC" id="2.8.4.3"/>
    </reaction>
</comment>
<dbReference type="SFLD" id="SFLDG01061">
    <property type="entry name" value="methylthiotransferase"/>
    <property type="match status" value="1"/>
</dbReference>
<evidence type="ECO:0000256" key="10">
    <source>
        <dbReference type="ARBA" id="ARBA00068570"/>
    </source>
</evidence>
<dbReference type="InterPro" id="IPR006638">
    <property type="entry name" value="Elp3/MiaA/NifB-like_rSAM"/>
</dbReference>
<dbReference type="PROSITE" id="PS01278">
    <property type="entry name" value="MTTASE_RADICAL"/>
    <property type="match status" value="1"/>
</dbReference>
<dbReference type="HAMAP" id="MF_01864">
    <property type="entry name" value="tRNA_metthiotr_MiaB"/>
    <property type="match status" value="1"/>
</dbReference>
<comment type="function">
    <text evidence="1 13">Catalyzes the methylthiolation of N6-(dimethylallyl)adenosine (i(6)A), leading to the formation of 2-methylthio-N6-(dimethylallyl)adenosine (ms(2)i(6)A) at position 37 in tRNAs that read codons beginning with uridine.</text>
</comment>
<protein>
    <recommendedName>
        <fullName evidence="10 13">tRNA-2-methylthio-N(6)-dimethylallyladenosine synthase</fullName>
        <ecNumber evidence="9 13">2.8.4.3</ecNumber>
    </recommendedName>
    <alternativeName>
        <fullName evidence="12 13">(Dimethylallyl)adenosine tRNA methylthiotransferase MiaB</fullName>
    </alternativeName>
    <alternativeName>
        <fullName evidence="11 13">tRNA-i(6)A37 methylthiotransferase</fullName>
    </alternativeName>
</protein>
<keyword evidence="6 13" id="KW-0479">Metal-binding</keyword>
<dbReference type="EC" id="2.8.4.3" evidence="9 13"/>
<name>A0A8J6T6S8_9BACT</name>
<dbReference type="InterPro" id="IPR006463">
    <property type="entry name" value="MiaB_methiolase"/>
</dbReference>
<dbReference type="Pfam" id="PF04055">
    <property type="entry name" value="Radical_SAM"/>
    <property type="match status" value="1"/>
</dbReference>
<dbReference type="InterPro" id="IPR023404">
    <property type="entry name" value="rSAM_horseshoe"/>
</dbReference>
<dbReference type="Gene3D" id="3.80.30.20">
    <property type="entry name" value="tm_1862 like domain"/>
    <property type="match status" value="1"/>
</dbReference>
<dbReference type="InterPro" id="IPR013848">
    <property type="entry name" value="Methylthiotransferase_N"/>
</dbReference>
<feature type="domain" description="MTTase N-terminal" evidence="14">
    <location>
        <begin position="4"/>
        <end position="120"/>
    </location>
</feature>
<dbReference type="SFLD" id="SFLDS00029">
    <property type="entry name" value="Radical_SAM"/>
    <property type="match status" value="1"/>
</dbReference>
<keyword evidence="4 13" id="KW-0808">Transferase</keyword>
<dbReference type="FunFam" id="3.40.50.12160:FF:000003">
    <property type="entry name" value="CDK5 regulatory subunit-associated protein 1"/>
    <property type="match status" value="1"/>
</dbReference>
<dbReference type="GO" id="GO:0035597">
    <property type="term" value="F:tRNA-2-methylthio-N(6)-dimethylallyladenosine(37) synthase activity"/>
    <property type="evidence" value="ECO:0007669"/>
    <property type="project" value="UniProtKB-EC"/>
</dbReference>
<dbReference type="NCBIfam" id="TIGR00089">
    <property type="entry name" value="MiaB/RimO family radical SAM methylthiotransferase"/>
    <property type="match status" value="1"/>
</dbReference>
<comment type="caution">
    <text evidence="16">The sequence shown here is derived from an EMBL/GenBank/DDBJ whole genome shotgun (WGS) entry which is preliminary data.</text>
</comment>
<proteinExistence type="inferred from homology"/>
<dbReference type="GO" id="GO:0046872">
    <property type="term" value="F:metal ion binding"/>
    <property type="evidence" value="ECO:0007669"/>
    <property type="project" value="UniProtKB-KW"/>
</dbReference>
<dbReference type="Gene3D" id="3.40.50.12160">
    <property type="entry name" value="Methylthiotransferase, N-terminal domain"/>
    <property type="match status" value="1"/>
</dbReference>
<dbReference type="CDD" id="cd01335">
    <property type="entry name" value="Radical_SAM"/>
    <property type="match status" value="1"/>
</dbReference>
<evidence type="ECO:0000256" key="11">
    <source>
        <dbReference type="ARBA" id="ARBA00080698"/>
    </source>
</evidence>
<evidence type="ECO:0000256" key="6">
    <source>
        <dbReference type="ARBA" id="ARBA00022723"/>
    </source>
</evidence>
<dbReference type="SFLD" id="SFLDG01082">
    <property type="entry name" value="B12-binding_domain_containing"/>
    <property type="match status" value="1"/>
</dbReference>
<evidence type="ECO:0000256" key="5">
    <source>
        <dbReference type="ARBA" id="ARBA00022691"/>
    </source>
</evidence>
<keyword evidence="3 13" id="KW-0963">Cytoplasm</keyword>
<comment type="similarity">
    <text evidence="13">Belongs to the methylthiotransferase family. MiaB subfamily.</text>
</comment>
<comment type="subcellular location">
    <subcellularLocation>
        <location evidence="13">Cytoplasm</location>
    </subcellularLocation>
</comment>
<evidence type="ECO:0000256" key="1">
    <source>
        <dbReference type="ARBA" id="ARBA00003234"/>
    </source>
</evidence>
<feature type="binding site" evidence="13">
    <location>
        <position position="83"/>
    </location>
    <ligand>
        <name>[4Fe-4S] cluster</name>
        <dbReference type="ChEBI" id="CHEBI:49883"/>
        <label>1</label>
    </ligand>
</feature>
<dbReference type="FunFam" id="3.80.30.20:FF:000001">
    <property type="entry name" value="tRNA-2-methylthio-N(6)-dimethylallyladenosine synthase 2"/>
    <property type="match status" value="1"/>
</dbReference>